<evidence type="ECO:0000313" key="1">
    <source>
        <dbReference type="EMBL" id="KAF6390270.1"/>
    </source>
</evidence>
<dbReference type="EMBL" id="JACAGC010000001">
    <property type="protein sequence ID" value="KAF6390270.1"/>
    <property type="molecule type" value="Genomic_DNA"/>
</dbReference>
<proteinExistence type="predicted"/>
<comment type="caution">
    <text evidence="1">The sequence shown here is derived from an EMBL/GenBank/DDBJ whole genome shotgun (WGS) entry which is preliminary data.</text>
</comment>
<protein>
    <submittedName>
        <fullName evidence="1">Uncharacterized protein</fullName>
    </submittedName>
</protein>
<name>A0A7J8AVX8_RHIFE</name>
<dbReference type="Proteomes" id="UP000585614">
    <property type="component" value="Unassembled WGS sequence"/>
</dbReference>
<reference evidence="1 2" key="1">
    <citation type="journal article" date="2020" name="Nature">
        <title>Six reference-quality genomes reveal evolution of bat adaptations.</title>
        <authorList>
            <person name="Jebb D."/>
            <person name="Huang Z."/>
            <person name="Pippel M."/>
            <person name="Hughes G.M."/>
            <person name="Lavrichenko K."/>
            <person name="Devanna P."/>
            <person name="Winkler S."/>
            <person name="Jermiin L.S."/>
            <person name="Skirmuntt E.C."/>
            <person name="Katzourakis A."/>
            <person name="Burkitt-Gray L."/>
            <person name="Ray D.A."/>
            <person name="Sullivan K.A.M."/>
            <person name="Roscito J.G."/>
            <person name="Kirilenko B.M."/>
            <person name="Davalos L.M."/>
            <person name="Corthals A.P."/>
            <person name="Power M.L."/>
            <person name="Jones G."/>
            <person name="Ransome R.D."/>
            <person name="Dechmann D.K.N."/>
            <person name="Locatelli A.G."/>
            <person name="Puechmaille S.J."/>
            <person name="Fedrigo O."/>
            <person name="Jarvis E.D."/>
            <person name="Hiller M."/>
            <person name="Vernes S.C."/>
            <person name="Myers E.W."/>
            <person name="Teeling E.C."/>
        </authorList>
    </citation>
    <scope>NUCLEOTIDE SEQUENCE [LARGE SCALE GENOMIC DNA]</scope>
    <source>
        <strain evidence="1">MRhiFer1</strain>
        <tissue evidence="1">Lung</tissue>
    </source>
</reference>
<organism evidence="1 2">
    <name type="scientific">Rhinolophus ferrumequinum</name>
    <name type="common">Greater horseshoe bat</name>
    <dbReference type="NCBI Taxonomy" id="59479"/>
    <lineage>
        <taxon>Eukaryota</taxon>
        <taxon>Metazoa</taxon>
        <taxon>Chordata</taxon>
        <taxon>Craniata</taxon>
        <taxon>Vertebrata</taxon>
        <taxon>Euteleostomi</taxon>
        <taxon>Mammalia</taxon>
        <taxon>Eutheria</taxon>
        <taxon>Laurasiatheria</taxon>
        <taxon>Chiroptera</taxon>
        <taxon>Yinpterochiroptera</taxon>
        <taxon>Rhinolophoidea</taxon>
        <taxon>Rhinolophidae</taxon>
        <taxon>Rhinolophinae</taxon>
        <taxon>Rhinolophus</taxon>
    </lineage>
</organism>
<sequence>MVRVLQSTFGIRLLPLRLWSNRKTHLQALGKAQIQSSYGAEDMFVFFHRMQKALGGCQNDWCDMWTLYLLMALITLSNAEEDQTYWAYVPDPPILHPAVWDGPEVPVYVNDTHALGLPSDGHMKHLEKISLIMV</sequence>
<gene>
    <name evidence="1" type="ORF">mRhiFer1_007845</name>
</gene>
<accession>A0A7J8AVX8</accession>
<evidence type="ECO:0000313" key="2">
    <source>
        <dbReference type="Proteomes" id="UP000585614"/>
    </source>
</evidence>
<dbReference type="AlphaFoldDB" id="A0A7J8AVX8"/>